<dbReference type="InterPro" id="IPR003754">
    <property type="entry name" value="4pyrrol_synth_uPrphyn_synth"/>
</dbReference>
<dbReference type="STRING" id="128403.WA1_48295"/>
<dbReference type="PROSITE" id="PS00839">
    <property type="entry name" value="SUMT_1"/>
    <property type="match status" value="1"/>
</dbReference>
<gene>
    <name evidence="11" type="ORF">WA1_48295</name>
</gene>
<dbReference type="AlphaFoldDB" id="A0A139WY99"/>
<keyword evidence="2 8" id="KW-0489">Methyltransferase</keyword>
<dbReference type="InterPro" id="IPR003043">
    <property type="entry name" value="Uropor_MeTrfase_CS"/>
</dbReference>
<evidence type="ECO:0000259" key="10">
    <source>
        <dbReference type="Pfam" id="PF02602"/>
    </source>
</evidence>
<protein>
    <recommendedName>
        <fullName evidence="1">uroporphyrinogen-III C-methyltransferase</fullName>
        <ecNumber evidence="1">2.1.1.107</ecNumber>
    </recommendedName>
</protein>
<reference evidence="11 12" key="1">
    <citation type="journal article" date="2013" name="Genome Biol. Evol.">
        <title>Genomes of Stigonematalean cyanobacteria (subsection V) and the evolution of oxygenic photosynthesis from prokaryotes to plastids.</title>
        <authorList>
            <person name="Dagan T."/>
            <person name="Roettger M."/>
            <person name="Stucken K."/>
            <person name="Landan G."/>
            <person name="Koch R."/>
            <person name="Major P."/>
            <person name="Gould S.B."/>
            <person name="Goremykin V.V."/>
            <person name="Rippka R."/>
            <person name="Tandeau de Marsac N."/>
            <person name="Gugger M."/>
            <person name="Lockhart P.J."/>
            <person name="Allen J.F."/>
            <person name="Brune I."/>
            <person name="Maus I."/>
            <person name="Puhler A."/>
            <person name="Martin W.F."/>
        </authorList>
    </citation>
    <scope>NUCLEOTIDE SEQUENCE [LARGE SCALE GENOMIC DNA]</scope>
    <source>
        <strain evidence="11 12">PCC 7110</strain>
    </source>
</reference>
<dbReference type="GO" id="GO:0004852">
    <property type="term" value="F:uroporphyrinogen-III synthase activity"/>
    <property type="evidence" value="ECO:0007669"/>
    <property type="project" value="InterPro"/>
</dbReference>
<keyword evidence="4" id="KW-0949">S-adenosyl-L-methionine</keyword>
<dbReference type="PANTHER" id="PTHR45790:SF3">
    <property type="entry name" value="S-ADENOSYL-L-METHIONINE-DEPENDENT UROPORPHYRINOGEN III METHYLTRANSFERASE, CHLOROPLASTIC"/>
    <property type="match status" value="1"/>
</dbReference>
<dbReference type="Pfam" id="PF00590">
    <property type="entry name" value="TP_methylase"/>
    <property type="match status" value="1"/>
</dbReference>
<evidence type="ECO:0000256" key="7">
    <source>
        <dbReference type="ARBA" id="ARBA00054030"/>
    </source>
</evidence>
<dbReference type="FunFam" id="3.40.1010.10:FF:000001">
    <property type="entry name" value="Siroheme synthase"/>
    <property type="match status" value="1"/>
</dbReference>
<keyword evidence="12" id="KW-1185">Reference proteome</keyword>
<dbReference type="InterPro" id="IPR000878">
    <property type="entry name" value="4pyrrol_Mease"/>
</dbReference>
<dbReference type="PANTHER" id="PTHR45790">
    <property type="entry name" value="SIROHEME SYNTHASE-RELATED"/>
    <property type="match status" value="1"/>
</dbReference>
<dbReference type="CDD" id="cd11642">
    <property type="entry name" value="SUMT"/>
    <property type="match status" value="1"/>
</dbReference>
<keyword evidence="5" id="KW-0627">Porphyrin biosynthesis</keyword>
<comment type="pathway">
    <text evidence="6">Porphyrin-containing compound metabolism.</text>
</comment>
<dbReference type="Pfam" id="PF02602">
    <property type="entry name" value="HEM4"/>
    <property type="match status" value="1"/>
</dbReference>
<sequence>MNKPKGKVYLVGAGPGNIAYLTVQAYKLLLIAEVLIYDALVDTELLQHLPPNCLQVNVGKRGGQPSTPQTEINNLLVKYCQMGRKVMRLKSGDPFIFGRCTSEIEALKAADCAFEVIPGISSALAAPLFAGIPLTDPVMSRCFAVLTAHEPDALDWEALSRLETLVILMGSQHLGEIIHRLVQQGRSRSTPIAIIKRAATPQQQIWVGTLENILEQTSGVSLSPAVIVIGQVVGLRQYLQPERISVEEFSFSTTPHLETMHANLPPSPPLPIPHSPSLPLTGKTVLVTRAAGQSSQFTQALASQGATVIEMPTIEIVPPSSWEGLDNAISQISSFQWLILTSTNGVDYFFERLFAQGKDARTLSGIKIAVVGEKTAQSLKQRCLQADFIPPNFVADSLVENFPEELTDKKVLFPRVENGGREILMQEFTAKGALVVEVAAYQSRCPEDVPPSAELALQNGSVDVITFTSSKTVQFFYQLIQKVFSKNSQEDSSLMIREVSSPQPIAQSLENVCIASIGPQTSKTCRSLFGRVDIEAREYTLEGLTQAMIEWATVS</sequence>
<dbReference type="PROSITE" id="PS00840">
    <property type="entry name" value="SUMT_2"/>
    <property type="match status" value="1"/>
</dbReference>
<organism evidence="11 12">
    <name type="scientific">Scytonema hofmannii PCC 7110</name>
    <dbReference type="NCBI Taxonomy" id="128403"/>
    <lineage>
        <taxon>Bacteria</taxon>
        <taxon>Bacillati</taxon>
        <taxon>Cyanobacteriota</taxon>
        <taxon>Cyanophyceae</taxon>
        <taxon>Nostocales</taxon>
        <taxon>Scytonemataceae</taxon>
        <taxon>Scytonema</taxon>
    </lineage>
</organism>
<feature type="domain" description="Tetrapyrrole biosynthesis uroporphyrinogen III synthase" evidence="10">
    <location>
        <begin position="296"/>
        <end position="546"/>
    </location>
</feature>
<dbReference type="SUPFAM" id="SSF53790">
    <property type="entry name" value="Tetrapyrrole methylase"/>
    <property type="match status" value="1"/>
</dbReference>
<keyword evidence="3 8" id="KW-0808">Transferase</keyword>
<name>A0A139WY99_9CYAN</name>
<dbReference type="InterPro" id="IPR050161">
    <property type="entry name" value="Siro_Cobalamin_biosynth"/>
</dbReference>
<comment type="function">
    <text evidence="7">Catalyzes the two successive C-2 and C-7 methylation reactions involved in the conversion of uroporphyrinogen III to precorrin-2 via the intermediate formation of precorrin-1. It is a step in the biosynthesis of both cobalamin (vitamin B12) and siroheme.</text>
</comment>
<feature type="domain" description="Tetrapyrrole methylase" evidence="9">
    <location>
        <begin position="7"/>
        <end position="213"/>
    </location>
</feature>
<evidence type="ECO:0000313" key="12">
    <source>
        <dbReference type="Proteomes" id="UP000076925"/>
    </source>
</evidence>
<dbReference type="GO" id="GO:0032259">
    <property type="term" value="P:methylation"/>
    <property type="evidence" value="ECO:0007669"/>
    <property type="project" value="UniProtKB-KW"/>
</dbReference>
<comment type="similarity">
    <text evidence="8">Belongs to the precorrin methyltransferase family.</text>
</comment>
<dbReference type="GO" id="GO:0019354">
    <property type="term" value="P:siroheme biosynthetic process"/>
    <property type="evidence" value="ECO:0007669"/>
    <property type="project" value="InterPro"/>
</dbReference>
<dbReference type="NCBIfam" id="TIGR01469">
    <property type="entry name" value="cobA_cysG_Cterm"/>
    <property type="match status" value="1"/>
</dbReference>
<dbReference type="GO" id="GO:0004851">
    <property type="term" value="F:uroporphyrin-III C-methyltransferase activity"/>
    <property type="evidence" value="ECO:0007669"/>
    <property type="project" value="UniProtKB-EC"/>
</dbReference>
<dbReference type="InterPro" id="IPR035996">
    <property type="entry name" value="4pyrrol_Methylase_sf"/>
</dbReference>
<dbReference type="Gene3D" id="3.40.50.10090">
    <property type="match status" value="2"/>
</dbReference>
<evidence type="ECO:0000256" key="2">
    <source>
        <dbReference type="ARBA" id="ARBA00022603"/>
    </source>
</evidence>
<dbReference type="RefSeq" id="WP_017742445.1">
    <property type="nucleotide sequence ID" value="NZ_KQ976354.1"/>
</dbReference>
<evidence type="ECO:0000259" key="9">
    <source>
        <dbReference type="Pfam" id="PF00590"/>
    </source>
</evidence>
<dbReference type="Proteomes" id="UP000076925">
    <property type="component" value="Unassembled WGS sequence"/>
</dbReference>
<dbReference type="OrthoDB" id="9815856at2"/>
<dbReference type="EC" id="2.1.1.107" evidence="1"/>
<evidence type="ECO:0000256" key="4">
    <source>
        <dbReference type="ARBA" id="ARBA00022691"/>
    </source>
</evidence>
<evidence type="ECO:0000256" key="3">
    <source>
        <dbReference type="ARBA" id="ARBA00022679"/>
    </source>
</evidence>
<dbReference type="NCBIfam" id="NF004790">
    <property type="entry name" value="PRK06136.1"/>
    <property type="match status" value="1"/>
</dbReference>
<proteinExistence type="inferred from homology"/>
<evidence type="ECO:0000256" key="8">
    <source>
        <dbReference type="RuleBase" id="RU003960"/>
    </source>
</evidence>
<evidence type="ECO:0000256" key="5">
    <source>
        <dbReference type="ARBA" id="ARBA00023244"/>
    </source>
</evidence>
<dbReference type="Gene3D" id="3.30.950.10">
    <property type="entry name" value="Methyltransferase, Cobalt-precorrin-4 Transmethylase, Domain 2"/>
    <property type="match status" value="1"/>
</dbReference>
<evidence type="ECO:0000313" key="11">
    <source>
        <dbReference type="EMBL" id="KYC37408.1"/>
    </source>
</evidence>
<dbReference type="InterPro" id="IPR006366">
    <property type="entry name" value="CobA/CysG_C"/>
</dbReference>
<dbReference type="InterPro" id="IPR014776">
    <property type="entry name" value="4pyrrole_Mease_sub2"/>
</dbReference>
<dbReference type="InterPro" id="IPR036108">
    <property type="entry name" value="4pyrrol_syn_uPrphyn_synt_sf"/>
</dbReference>
<evidence type="ECO:0000256" key="6">
    <source>
        <dbReference type="ARBA" id="ARBA00023444"/>
    </source>
</evidence>
<dbReference type="SUPFAM" id="SSF69618">
    <property type="entry name" value="HemD-like"/>
    <property type="match status" value="1"/>
</dbReference>
<evidence type="ECO:0000256" key="1">
    <source>
        <dbReference type="ARBA" id="ARBA00012162"/>
    </source>
</evidence>
<dbReference type="EMBL" id="ANNX02000047">
    <property type="protein sequence ID" value="KYC37408.1"/>
    <property type="molecule type" value="Genomic_DNA"/>
</dbReference>
<comment type="caution">
    <text evidence="11">The sequence shown here is derived from an EMBL/GenBank/DDBJ whole genome shotgun (WGS) entry which is preliminary data.</text>
</comment>
<accession>A0A139WY99</accession>
<dbReference type="CDD" id="cd06578">
    <property type="entry name" value="HemD"/>
    <property type="match status" value="1"/>
</dbReference>
<dbReference type="Gene3D" id="3.40.1010.10">
    <property type="entry name" value="Cobalt-precorrin-4 Transmethylase, Domain 1"/>
    <property type="match status" value="1"/>
</dbReference>
<dbReference type="InterPro" id="IPR014777">
    <property type="entry name" value="4pyrrole_Mease_sub1"/>
</dbReference>